<dbReference type="CDD" id="cd05013">
    <property type="entry name" value="SIS_RpiR"/>
    <property type="match status" value="1"/>
</dbReference>
<comment type="caution">
    <text evidence="1">The sequence shown here is derived from an EMBL/GenBank/DDBJ whole genome shotgun (WGS) entry which is preliminary data.</text>
</comment>
<reference evidence="1" key="1">
    <citation type="journal article" date="2014" name="Int. J. Syst. Evol. Microbiol.">
        <title>Complete genome sequence of Corynebacterium casei LMG S-19264T (=DSM 44701T), isolated from a smear-ripened cheese.</title>
        <authorList>
            <consortium name="US DOE Joint Genome Institute (JGI-PGF)"/>
            <person name="Walter F."/>
            <person name="Albersmeier A."/>
            <person name="Kalinowski J."/>
            <person name="Ruckert C."/>
        </authorList>
    </citation>
    <scope>NUCLEOTIDE SEQUENCE</scope>
    <source>
        <strain evidence="1">CGMCC 1.16134</strain>
    </source>
</reference>
<accession>A0A917CXK9</accession>
<dbReference type="SUPFAM" id="SSF53697">
    <property type="entry name" value="SIS domain"/>
    <property type="match status" value="1"/>
</dbReference>
<reference evidence="1" key="2">
    <citation type="submission" date="2020-09" db="EMBL/GenBank/DDBJ databases">
        <authorList>
            <person name="Sun Q."/>
            <person name="Zhou Y."/>
        </authorList>
    </citation>
    <scope>NUCLEOTIDE SEQUENCE</scope>
    <source>
        <strain evidence="1">CGMCC 1.16134</strain>
    </source>
</reference>
<name>A0A917CXK9_9BACL</name>
<dbReference type="InterPro" id="IPR035472">
    <property type="entry name" value="RpiR-like_SIS"/>
</dbReference>
<evidence type="ECO:0000313" key="2">
    <source>
        <dbReference type="Proteomes" id="UP000637643"/>
    </source>
</evidence>
<protein>
    <recommendedName>
        <fullName evidence="3">MurR/RpiR family transcriptional regulator</fullName>
    </recommendedName>
</protein>
<dbReference type="Gene3D" id="3.40.50.10490">
    <property type="entry name" value="Glucose-6-phosphate isomerase like protein, domain 1"/>
    <property type="match status" value="1"/>
</dbReference>
<keyword evidence="2" id="KW-1185">Reference proteome</keyword>
<sequence>MKMRDAIERTDDNSLPQTLLDICTHHLQETRRYLRDDQLQRAVNILSEANTVYVYSPGPCAGLAEFMRYRMARFGLNLKIMAPSGHELLESLLHAGGKDAVLIFGFVHLLPETEVILDYAREAGYPVILITDRLVYPRAQEAEVVLYAGRGEVWEFHSMAGPTYIIENLILGVGLSRKEDSLGNLDKLQRLRVQYGSKLPRN</sequence>
<dbReference type="AlphaFoldDB" id="A0A917CXK9"/>
<dbReference type="PANTHER" id="PTHR30514:SF18">
    <property type="entry name" value="RPIR-FAMILY TRANSCRIPTIONAL REGULATOR"/>
    <property type="match status" value="1"/>
</dbReference>
<dbReference type="GO" id="GO:0003700">
    <property type="term" value="F:DNA-binding transcription factor activity"/>
    <property type="evidence" value="ECO:0007669"/>
    <property type="project" value="InterPro"/>
</dbReference>
<dbReference type="GO" id="GO:0097367">
    <property type="term" value="F:carbohydrate derivative binding"/>
    <property type="evidence" value="ECO:0007669"/>
    <property type="project" value="InterPro"/>
</dbReference>
<dbReference type="InterPro" id="IPR047640">
    <property type="entry name" value="RpiR-like"/>
</dbReference>
<organism evidence="1 2">
    <name type="scientific">Paenibacillus albidus</name>
    <dbReference type="NCBI Taxonomy" id="2041023"/>
    <lineage>
        <taxon>Bacteria</taxon>
        <taxon>Bacillati</taxon>
        <taxon>Bacillota</taxon>
        <taxon>Bacilli</taxon>
        <taxon>Bacillales</taxon>
        <taxon>Paenibacillaceae</taxon>
        <taxon>Paenibacillus</taxon>
    </lineage>
</organism>
<dbReference type="EMBL" id="BMKR01000032">
    <property type="protein sequence ID" value="GGG01696.1"/>
    <property type="molecule type" value="Genomic_DNA"/>
</dbReference>
<evidence type="ECO:0000313" key="1">
    <source>
        <dbReference type="EMBL" id="GGG01696.1"/>
    </source>
</evidence>
<dbReference type="Proteomes" id="UP000637643">
    <property type="component" value="Unassembled WGS sequence"/>
</dbReference>
<dbReference type="GO" id="GO:0003677">
    <property type="term" value="F:DNA binding"/>
    <property type="evidence" value="ECO:0007669"/>
    <property type="project" value="InterPro"/>
</dbReference>
<dbReference type="PANTHER" id="PTHR30514">
    <property type="entry name" value="GLUCOKINASE"/>
    <property type="match status" value="1"/>
</dbReference>
<gene>
    <name evidence="1" type="ORF">GCM10010912_53180</name>
</gene>
<dbReference type="InterPro" id="IPR046348">
    <property type="entry name" value="SIS_dom_sf"/>
</dbReference>
<dbReference type="GO" id="GO:1901135">
    <property type="term" value="P:carbohydrate derivative metabolic process"/>
    <property type="evidence" value="ECO:0007669"/>
    <property type="project" value="InterPro"/>
</dbReference>
<proteinExistence type="predicted"/>
<evidence type="ECO:0008006" key="3">
    <source>
        <dbReference type="Google" id="ProtNLM"/>
    </source>
</evidence>